<feature type="region of interest" description="Disordered" evidence="1">
    <location>
        <begin position="24"/>
        <end position="45"/>
    </location>
</feature>
<reference evidence="2" key="2">
    <citation type="submission" date="2025-08" db="UniProtKB">
        <authorList>
            <consortium name="Ensembl"/>
        </authorList>
    </citation>
    <scope>IDENTIFICATION</scope>
</reference>
<reference evidence="2" key="3">
    <citation type="submission" date="2025-09" db="UniProtKB">
        <authorList>
            <consortium name="Ensembl"/>
        </authorList>
    </citation>
    <scope>IDENTIFICATION</scope>
</reference>
<reference evidence="3" key="1">
    <citation type="journal article" date="2002" name="Science">
        <title>The draft genome of Ciona intestinalis: insights into chordate and vertebrate origins.</title>
        <authorList>
            <person name="Dehal P."/>
            <person name="Satou Y."/>
            <person name="Campbell R.K."/>
            <person name="Chapman J."/>
            <person name="Degnan B."/>
            <person name="De Tomaso A."/>
            <person name="Davidson B."/>
            <person name="Di Gregorio A."/>
            <person name="Gelpke M."/>
            <person name="Goodstein D.M."/>
            <person name="Harafuji N."/>
            <person name="Hastings K.E."/>
            <person name="Ho I."/>
            <person name="Hotta K."/>
            <person name="Huang W."/>
            <person name="Kawashima T."/>
            <person name="Lemaire P."/>
            <person name="Martinez D."/>
            <person name="Meinertzhagen I.A."/>
            <person name="Necula S."/>
            <person name="Nonaka M."/>
            <person name="Putnam N."/>
            <person name="Rash S."/>
            <person name="Saiga H."/>
            <person name="Satake M."/>
            <person name="Terry A."/>
            <person name="Yamada L."/>
            <person name="Wang H.G."/>
            <person name="Awazu S."/>
            <person name="Azumi K."/>
            <person name="Boore J."/>
            <person name="Branno M."/>
            <person name="Chin-Bow S."/>
            <person name="DeSantis R."/>
            <person name="Doyle S."/>
            <person name="Francino P."/>
            <person name="Keys D.N."/>
            <person name="Haga S."/>
            <person name="Hayashi H."/>
            <person name="Hino K."/>
            <person name="Imai K.S."/>
            <person name="Inaba K."/>
            <person name="Kano S."/>
            <person name="Kobayashi K."/>
            <person name="Kobayashi M."/>
            <person name="Lee B.I."/>
            <person name="Makabe K.W."/>
            <person name="Manohar C."/>
            <person name="Matassi G."/>
            <person name="Medina M."/>
            <person name="Mochizuki Y."/>
            <person name="Mount S."/>
            <person name="Morishita T."/>
            <person name="Miura S."/>
            <person name="Nakayama A."/>
            <person name="Nishizaka S."/>
            <person name="Nomoto H."/>
            <person name="Ohta F."/>
            <person name="Oishi K."/>
            <person name="Rigoutsos I."/>
            <person name="Sano M."/>
            <person name="Sasaki A."/>
            <person name="Sasakura Y."/>
            <person name="Shoguchi E."/>
            <person name="Shin-i T."/>
            <person name="Spagnuolo A."/>
            <person name="Stainier D."/>
            <person name="Suzuki M.M."/>
            <person name="Tassy O."/>
            <person name="Takatori N."/>
            <person name="Tokuoka M."/>
            <person name="Yagi K."/>
            <person name="Yoshizaki F."/>
            <person name="Wada S."/>
            <person name="Zhang C."/>
            <person name="Hyatt P.D."/>
            <person name="Larimer F."/>
            <person name="Detter C."/>
            <person name="Doggett N."/>
            <person name="Glavina T."/>
            <person name="Hawkins T."/>
            <person name="Richardson P."/>
            <person name="Lucas S."/>
            <person name="Kohara Y."/>
            <person name="Levine M."/>
            <person name="Satoh N."/>
            <person name="Rokhsar D.S."/>
        </authorList>
    </citation>
    <scope>NUCLEOTIDE SEQUENCE [LARGE SCALE GENOMIC DNA]</scope>
</reference>
<protein>
    <submittedName>
        <fullName evidence="2">Uncharacterized protein</fullName>
    </submittedName>
</protein>
<evidence type="ECO:0000256" key="1">
    <source>
        <dbReference type="SAM" id="MobiDB-lite"/>
    </source>
</evidence>
<accession>H2Y148</accession>
<name>H2Y148_CIOIN</name>
<sequence length="99" mass="9957">MEDLQEVSEVLGSAADATKAVGGLSKSLPGMVKSNDDDTGSAAPETCPTCKQKIITSQPATGGVDVAQAAETAGSVMDCCSKMFDCLGKAGDLADTVQE</sequence>
<evidence type="ECO:0000313" key="2">
    <source>
        <dbReference type="Ensembl" id="ENSCINP00000035632.1"/>
    </source>
</evidence>
<evidence type="ECO:0000313" key="3">
    <source>
        <dbReference type="Proteomes" id="UP000008144"/>
    </source>
</evidence>
<dbReference type="AlphaFoldDB" id="H2Y148"/>
<dbReference type="GeneTree" id="ENSGT00660000097220"/>
<proteinExistence type="predicted"/>
<keyword evidence="3" id="KW-1185">Reference proteome</keyword>
<dbReference type="Proteomes" id="UP000008144">
    <property type="component" value="Unassembled WGS sequence"/>
</dbReference>
<dbReference type="HOGENOM" id="CLU_180156_0_0_1"/>
<dbReference type="InParanoid" id="H2Y148"/>
<dbReference type="Ensembl" id="ENSCINT00000030305.1">
    <property type="protein sequence ID" value="ENSCINP00000035632.1"/>
    <property type="gene ID" value="ENSCING00000018480.1"/>
</dbReference>
<organism evidence="2 3">
    <name type="scientific">Ciona intestinalis</name>
    <name type="common">Transparent sea squirt</name>
    <name type="synonym">Ascidia intestinalis</name>
    <dbReference type="NCBI Taxonomy" id="7719"/>
    <lineage>
        <taxon>Eukaryota</taxon>
        <taxon>Metazoa</taxon>
        <taxon>Chordata</taxon>
        <taxon>Tunicata</taxon>
        <taxon>Ascidiacea</taxon>
        <taxon>Phlebobranchia</taxon>
        <taxon>Cionidae</taxon>
        <taxon>Ciona</taxon>
    </lineage>
</organism>